<comment type="caution">
    <text evidence="1">The sequence shown here is derived from an EMBL/GenBank/DDBJ whole genome shotgun (WGS) entry which is preliminary data.</text>
</comment>
<accession>A0A7C4D7Q0</accession>
<dbReference type="EMBL" id="DTBJ01000051">
    <property type="protein sequence ID" value="HGM59055.1"/>
    <property type="molecule type" value="Genomic_DNA"/>
</dbReference>
<proteinExistence type="predicted"/>
<sequence>MSSVKIDIRNIPESCSSHPVIKLSQALNSLDGGVHRIEVMYKPSDIPDNIVELFLSKHGFKITDKRVLDDGSVIVIGVKI</sequence>
<evidence type="ECO:0008006" key="2">
    <source>
        <dbReference type="Google" id="ProtNLM"/>
    </source>
</evidence>
<protein>
    <recommendedName>
        <fullName evidence="2">Sulfurtransferase TusA family protein</fullName>
    </recommendedName>
</protein>
<gene>
    <name evidence="1" type="ORF">ENU14_05700</name>
</gene>
<evidence type="ECO:0000313" key="1">
    <source>
        <dbReference type="EMBL" id="HGM59055.1"/>
    </source>
</evidence>
<organism evidence="1">
    <name type="scientific">Staphylothermus marinus</name>
    <dbReference type="NCBI Taxonomy" id="2280"/>
    <lineage>
        <taxon>Archaea</taxon>
        <taxon>Thermoproteota</taxon>
        <taxon>Thermoprotei</taxon>
        <taxon>Desulfurococcales</taxon>
        <taxon>Desulfurococcaceae</taxon>
        <taxon>Staphylothermus</taxon>
    </lineage>
</organism>
<reference evidence="1" key="1">
    <citation type="journal article" date="2020" name="mSystems">
        <title>Genome- and Community-Level Interaction Insights into Carbon Utilization and Element Cycling Functions of Hydrothermarchaeota in Hydrothermal Sediment.</title>
        <authorList>
            <person name="Zhou Z."/>
            <person name="Liu Y."/>
            <person name="Xu W."/>
            <person name="Pan J."/>
            <person name="Luo Z.H."/>
            <person name="Li M."/>
        </authorList>
    </citation>
    <scope>NUCLEOTIDE SEQUENCE [LARGE SCALE GENOMIC DNA]</scope>
    <source>
        <strain evidence="1">SpSt-642</strain>
    </source>
</reference>
<dbReference type="AlphaFoldDB" id="A0A7C4D7Q0"/>
<name>A0A7C4D7Q0_STAMA</name>